<protein>
    <recommendedName>
        <fullName evidence="8">65-kDa microtubule-associated protein 5</fullName>
    </recommendedName>
</protein>
<keyword evidence="4" id="KW-0206">Cytoskeleton</keyword>
<evidence type="ECO:0000256" key="2">
    <source>
        <dbReference type="ARBA" id="ARBA00006187"/>
    </source>
</evidence>
<name>A0A978VM38_ZIZJJ</name>
<evidence type="ECO:0000313" key="7">
    <source>
        <dbReference type="Proteomes" id="UP000813462"/>
    </source>
</evidence>
<dbReference type="AlphaFoldDB" id="A0A978VM38"/>
<dbReference type="GO" id="GO:0008017">
    <property type="term" value="F:microtubule binding"/>
    <property type="evidence" value="ECO:0007669"/>
    <property type="project" value="InterPro"/>
</dbReference>
<evidence type="ECO:0000313" key="6">
    <source>
        <dbReference type="EMBL" id="KAH7536613.1"/>
    </source>
</evidence>
<dbReference type="GO" id="GO:0005819">
    <property type="term" value="C:spindle"/>
    <property type="evidence" value="ECO:0007669"/>
    <property type="project" value="TreeGrafter"/>
</dbReference>
<dbReference type="GO" id="GO:0005737">
    <property type="term" value="C:cytoplasm"/>
    <property type="evidence" value="ECO:0007669"/>
    <property type="project" value="TreeGrafter"/>
</dbReference>
<feature type="compositionally biased region" description="Polar residues" evidence="5">
    <location>
        <begin position="539"/>
        <end position="548"/>
    </location>
</feature>
<accession>A0A978VM38</accession>
<dbReference type="Pfam" id="PF03999">
    <property type="entry name" value="MAP65_ASE1"/>
    <property type="match status" value="1"/>
</dbReference>
<keyword evidence="4" id="KW-0963">Cytoplasm</keyword>
<dbReference type="PANTHER" id="PTHR19321:SF4">
    <property type="entry name" value="65-KDA MICROTUBULE-ASSOCIATED PROTEIN 5"/>
    <property type="match status" value="1"/>
</dbReference>
<evidence type="ECO:0000256" key="1">
    <source>
        <dbReference type="ARBA" id="ARBA00004245"/>
    </source>
</evidence>
<proteinExistence type="inferred from homology"/>
<sequence>MTTVPPSLSPSRTTCASLLHELQIIWNEIGETESERDKMLLQLEQECLDIYRKRVEKTREYSAHLLKSLADAEAEISAIVSALGEHSSFSKSCLCIENCSLFMLFENFEKGRSTLKDQISAIKPFLEDLRMRKKERVKEFSEIQSQIIQICGEIAGNGLSKNFAGPQVDENDLTVKRLGELKSHLKELQNEKAFRLQKVNSHLSTIHELSVVMSVDFLKTVHEVHPSLSEPSNGQLRSISNETLARLTGVISSLKQEKQQRLQKLQGLGSVLIDMWNLMDAPVDERKRFEHATSLISSLVDEVSGKGCLSMEVLEQTEAEVERLNILKASKMKELIFKRQNELEEIYKGVHMDVDSDAARQILNGLIDSGSPNSHLKYSALCNVDLSDLLSSMDDQIAKANEQALSRKDILDKVQKWKFASEEEKWLDDYERDENRYSAGRGAHKNLKRAEKARILVSKIPSMVEALTAKVKAWELEKGIPFLYDKAPLLNSLEEYTVQRQEREEVKRKSREQKRMQEQLATEHEAIFGSRSATKKPLGQSTNANTMVGTPVGRRAAGPLGRHGPSAGKERRESGRVNNIIPVNYVALSKDDPVS</sequence>
<dbReference type="EMBL" id="JAEACU010000003">
    <property type="protein sequence ID" value="KAH7536613.1"/>
    <property type="molecule type" value="Genomic_DNA"/>
</dbReference>
<comment type="similarity">
    <text evidence="2">Belongs to the MAP65/ASE1 family.</text>
</comment>
<evidence type="ECO:0008006" key="8">
    <source>
        <dbReference type="Google" id="ProtNLM"/>
    </source>
</evidence>
<dbReference type="Gene3D" id="1.20.58.1520">
    <property type="match status" value="1"/>
</dbReference>
<feature type="region of interest" description="Disordered" evidence="5">
    <location>
        <begin position="528"/>
        <end position="578"/>
    </location>
</feature>
<dbReference type="GO" id="GO:0000226">
    <property type="term" value="P:microtubule cytoskeleton organization"/>
    <property type="evidence" value="ECO:0007669"/>
    <property type="project" value="InterPro"/>
</dbReference>
<gene>
    <name evidence="6" type="ORF">FEM48_Zijuj03G0003300</name>
</gene>
<keyword evidence="3" id="KW-0493">Microtubule</keyword>
<evidence type="ECO:0000256" key="3">
    <source>
        <dbReference type="ARBA" id="ARBA00022701"/>
    </source>
</evidence>
<reference evidence="6" key="1">
    <citation type="journal article" date="2021" name="Front. Plant Sci.">
        <title>Chromosome-Scale Genome Assembly for Chinese Sour Jujube and Insights Into Its Genome Evolution and Domestication Signature.</title>
        <authorList>
            <person name="Shen L.-Y."/>
            <person name="Luo H."/>
            <person name="Wang X.-L."/>
            <person name="Wang X.-M."/>
            <person name="Qiu X.-J."/>
            <person name="Liu H."/>
            <person name="Zhou S.-S."/>
            <person name="Jia K.-H."/>
            <person name="Nie S."/>
            <person name="Bao Y.-T."/>
            <person name="Zhang R.-G."/>
            <person name="Yun Q.-Z."/>
            <person name="Chai Y.-H."/>
            <person name="Lu J.-Y."/>
            <person name="Li Y."/>
            <person name="Zhao S.-W."/>
            <person name="Mao J.-F."/>
            <person name="Jia S.-G."/>
            <person name="Mao Y.-M."/>
        </authorList>
    </citation>
    <scope>NUCLEOTIDE SEQUENCE</scope>
    <source>
        <strain evidence="6">AT0</strain>
        <tissue evidence="6">Leaf</tissue>
    </source>
</reference>
<evidence type="ECO:0000256" key="4">
    <source>
        <dbReference type="ARBA" id="ARBA00023212"/>
    </source>
</evidence>
<evidence type="ECO:0000256" key="5">
    <source>
        <dbReference type="SAM" id="MobiDB-lite"/>
    </source>
</evidence>
<organism evidence="6 7">
    <name type="scientific">Ziziphus jujuba var. spinosa</name>
    <dbReference type="NCBI Taxonomy" id="714518"/>
    <lineage>
        <taxon>Eukaryota</taxon>
        <taxon>Viridiplantae</taxon>
        <taxon>Streptophyta</taxon>
        <taxon>Embryophyta</taxon>
        <taxon>Tracheophyta</taxon>
        <taxon>Spermatophyta</taxon>
        <taxon>Magnoliopsida</taxon>
        <taxon>eudicotyledons</taxon>
        <taxon>Gunneridae</taxon>
        <taxon>Pentapetalae</taxon>
        <taxon>rosids</taxon>
        <taxon>fabids</taxon>
        <taxon>Rosales</taxon>
        <taxon>Rhamnaceae</taxon>
        <taxon>Paliureae</taxon>
        <taxon>Ziziphus</taxon>
    </lineage>
</organism>
<dbReference type="PANTHER" id="PTHR19321">
    <property type="entry name" value="PROTEIN REGULATOR OF CYTOKINESIS 1 PRC1-RELATED"/>
    <property type="match status" value="1"/>
</dbReference>
<dbReference type="InterPro" id="IPR007145">
    <property type="entry name" value="MAP65_Ase1_PRC1"/>
</dbReference>
<comment type="subcellular location">
    <subcellularLocation>
        <location evidence="1">Cytoplasm</location>
        <location evidence="1">Cytoskeleton</location>
    </subcellularLocation>
</comment>
<dbReference type="GO" id="GO:0005874">
    <property type="term" value="C:microtubule"/>
    <property type="evidence" value="ECO:0007669"/>
    <property type="project" value="UniProtKB-KW"/>
</dbReference>
<dbReference type="Proteomes" id="UP000813462">
    <property type="component" value="Unassembled WGS sequence"/>
</dbReference>
<comment type="caution">
    <text evidence="6">The sequence shown here is derived from an EMBL/GenBank/DDBJ whole genome shotgun (WGS) entry which is preliminary data.</text>
</comment>